<evidence type="ECO:0000313" key="2">
    <source>
        <dbReference type="EMBL" id="KAB7706549.1"/>
    </source>
</evidence>
<organism evidence="2 3">
    <name type="scientific">Bacillus aerolatus</name>
    <dbReference type="NCBI Taxonomy" id="2653354"/>
    <lineage>
        <taxon>Bacteria</taxon>
        <taxon>Bacillati</taxon>
        <taxon>Bacillota</taxon>
        <taxon>Bacilli</taxon>
        <taxon>Bacillales</taxon>
        <taxon>Bacillaceae</taxon>
        <taxon>Bacillus</taxon>
    </lineage>
</organism>
<name>A0A6I1FK79_9BACI</name>
<comment type="caution">
    <text evidence="2">The sequence shown here is derived from an EMBL/GenBank/DDBJ whole genome shotgun (WGS) entry which is preliminary data.</text>
</comment>
<evidence type="ECO:0000313" key="3">
    <source>
        <dbReference type="Proteomes" id="UP000429595"/>
    </source>
</evidence>
<evidence type="ECO:0000256" key="1">
    <source>
        <dbReference type="SAM" id="Coils"/>
    </source>
</evidence>
<feature type="coiled-coil region" evidence="1">
    <location>
        <begin position="46"/>
        <end position="73"/>
    </location>
</feature>
<proteinExistence type="predicted"/>
<dbReference type="AlphaFoldDB" id="A0A6I1FK79"/>
<protein>
    <submittedName>
        <fullName evidence="2">Uncharacterized protein</fullName>
    </submittedName>
</protein>
<keyword evidence="1" id="KW-0175">Coiled coil</keyword>
<keyword evidence="3" id="KW-1185">Reference proteome</keyword>
<accession>A0A6I1FK79</accession>
<reference evidence="2 3" key="1">
    <citation type="submission" date="2019-10" db="EMBL/GenBank/DDBJ databases">
        <title>Bacillus aerolatum sp. nov., isolated from bioaerosol of sport playgrounds.</title>
        <authorList>
            <person name="Chen P."/>
            <person name="Zhang G."/>
        </authorList>
    </citation>
    <scope>NUCLEOTIDE SEQUENCE [LARGE SCALE GENOMIC DNA]</scope>
    <source>
        <strain evidence="2 3">CX253</strain>
    </source>
</reference>
<dbReference type="RefSeq" id="WP_152151546.1">
    <property type="nucleotide sequence ID" value="NZ_WEIO01000005.1"/>
</dbReference>
<dbReference type="EMBL" id="WEIO01000005">
    <property type="protein sequence ID" value="KAB7706549.1"/>
    <property type="molecule type" value="Genomic_DNA"/>
</dbReference>
<dbReference type="Proteomes" id="UP000429595">
    <property type="component" value="Unassembled WGS sequence"/>
</dbReference>
<sequence>MDKDQQEQKEFLEQQLQWCKEQNYILEEMNVKLHEMKRIAEYALEHELSASEVEQLNGQLNVLKNEVNSLEKKLHSVIH</sequence>
<gene>
    <name evidence="2" type="ORF">F9802_10135</name>
</gene>